<evidence type="ECO:0000313" key="2">
    <source>
        <dbReference type="Proteomes" id="UP000233332"/>
    </source>
</evidence>
<gene>
    <name evidence="1" type="ORF">COO92_15095</name>
</gene>
<proteinExistence type="predicted"/>
<sequence>MRKREVREFIRFGQQIRMLQNFEPDHPTHLLHLTVHGIRDFLETNSYLVTLKVSDDILELLGDIEADGRKSLTSDDAEKIGFLYRTLFRVIKAEVSEDIVWSFTEKRLGVEKLREDVSALFAEGVFSSLPQDTRFDFSEAGKCISFERPTAAAFHLMRGLEAFIRHFYVVSVRRGRLKDNNWFRIVQHMSDKKVLDKSVCNHLQHIRDNFRNPTAHPDKFYDIEEAQDLFSLTVEVANRLVGHEKWSNA</sequence>
<organism evidence="1 2">
    <name type="scientific">Thalassospira lohafexi</name>
    <dbReference type="NCBI Taxonomy" id="744227"/>
    <lineage>
        <taxon>Bacteria</taxon>
        <taxon>Pseudomonadati</taxon>
        <taxon>Pseudomonadota</taxon>
        <taxon>Alphaproteobacteria</taxon>
        <taxon>Rhodospirillales</taxon>
        <taxon>Thalassospiraceae</taxon>
        <taxon>Thalassospira</taxon>
    </lineage>
</organism>
<keyword evidence="2" id="KW-1185">Reference proteome</keyword>
<accession>A0A2N3L383</accession>
<protein>
    <submittedName>
        <fullName evidence="1">Uncharacterized protein</fullName>
    </submittedName>
</protein>
<reference evidence="1 2" key="1">
    <citation type="submission" date="2017-09" db="EMBL/GenBank/DDBJ databases">
        <title>Biodiversity and function of Thalassospira species in the particle-attached aromatic-hydrocarbon-degrading consortia from the surface seawater of the China South Sea.</title>
        <authorList>
            <person name="Dong C."/>
            <person name="Lai Q."/>
            <person name="Shao Z."/>
        </authorList>
    </citation>
    <scope>NUCLEOTIDE SEQUENCE [LARGE SCALE GENOMIC DNA]</scope>
    <source>
        <strain evidence="1 2">139Z-12</strain>
    </source>
</reference>
<dbReference type="Proteomes" id="UP000233332">
    <property type="component" value="Unassembled WGS sequence"/>
</dbReference>
<comment type="caution">
    <text evidence="1">The sequence shown here is derived from an EMBL/GenBank/DDBJ whole genome shotgun (WGS) entry which is preliminary data.</text>
</comment>
<dbReference type="EMBL" id="NXGX01000006">
    <property type="protein sequence ID" value="PKR57283.1"/>
    <property type="molecule type" value="Genomic_DNA"/>
</dbReference>
<name>A0A2N3L383_9PROT</name>
<dbReference type="AlphaFoldDB" id="A0A2N3L383"/>
<evidence type="ECO:0000313" key="1">
    <source>
        <dbReference type="EMBL" id="PKR57283.1"/>
    </source>
</evidence>